<evidence type="ECO:0000256" key="7">
    <source>
        <dbReference type="ARBA" id="ARBA00047899"/>
    </source>
</evidence>
<evidence type="ECO:0000256" key="3">
    <source>
        <dbReference type="ARBA" id="ARBA00022679"/>
    </source>
</evidence>
<dbReference type="PANTHER" id="PTHR47634:SF9">
    <property type="entry name" value="PROTEIN KINASE DOMAIN-CONTAINING PROTEIN-RELATED"/>
    <property type="match status" value="1"/>
</dbReference>
<name>A0A409WQ57_PSICY</name>
<keyword evidence="2" id="KW-0723">Serine/threonine-protein kinase</keyword>
<dbReference type="Proteomes" id="UP000283269">
    <property type="component" value="Unassembled WGS sequence"/>
</dbReference>
<dbReference type="AlphaFoldDB" id="A0A409WQ57"/>
<keyword evidence="3" id="KW-0808">Transferase</keyword>
<evidence type="ECO:0000259" key="9">
    <source>
        <dbReference type="PROSITE" id="PS50011"/>
    </source>
</evidence>
<reference evidence="10 11" key="1">
    <citation type="journal article" date="2018" name="Evol. Lett.">
        <title>Horizontal gene cluster transfer increased hallucinogenic mushroom diversity.</title>
        <authorList>
            <person name="Reynolds H.T."/>
            <person name="Vijayakumar V."/>
            <person name="Gluck-Thaler E."/>
            <person name="Korotkin H.B."/>
            <person name="Matheny P.B."/>
            <person name="Slot J.C."/>
        </authorList>
    </citation>
    <scope>NUCLEOTIDE SEQUENCE [LARGE SCALE GENOMIC DNA]</scope>
    <source>
        <strain evidence="10 11">2631</strain>
    </source>
</reference>
<comment type="catalytic activity">
    <reaction evidence="8">
        <text>L-seryl-[protein] + ATP = O-phospho-L-seryl-[protein] + ADP + H(+)</text>
        <dbReference type="Rhea" id="RHEA:17989"/>
        <dbReference type="Rhea" id="RHEA-COMP:9863"/>
        <dbReference type="Rhea" id="RHEA-COMP:11604"/>
        <dbReference type="ChEBI" id="CHEBI:15378"/>
        <dbReference type="ChEBI" id="CHEBI:29999"/>
        <dbReference type="ChEBI" id="CHEBI:30616"/>
        <dbReference type="ChEBI" id="CHEBI:83421"/>
        <dbReference type="ChEBI" id="CHEBI:456216"/>
        <dbReference type="EC" id="2.7.11.1"/>
    </reaction>
</comment>
<dbReference type="Gene3D" id="3.30.200.20">
    <property type="entry name" value="Phosphorylase Kinase, domain 1"/>
    <property type="match status" value="1"/>
</dbReference>
<evidence type="ECO:0000256" key="4">
    <source>
        <dbReference type="ARBA" id="ARBA00022741"/>
    </source>
</evidence>
<organism evidence="10 11">
    <name type="scientific">Psilocybe cyanescens</name>
    <dbReference type="NCBI Taxonomy" id="93625"/>
    <lineage>
        <taxon>Eukaryota</taxon>
        <taxon>Fungi</taxon>
        <taxon>Dikarya</taxon>
        <taxon>Basidiomycota</taxon>
        <taxon>Agaricomycotina</taxon>
        <taxon>Agaricomycetes</taxon>
        <taxon>Agaricomycetidae</taxon>
        <taxon>Agaricales</taxon>
        <taxon>Agaricineae</taxon>
        <taxon>Strophariaceae</taxon>
        <taxon>Psilocybe</taxon>
    </lineage>
</organism>
<dbReference type="Pfam" id="PF00069">
    <property type="entry name" value="Pkinase"/>
    <property type="match status" value="1"/>
</dbReference>
<protein>
    <recommendedName>
        <fullName evidence="1">non-specific serine/threonine protein kinase</fullName>
        <ecNumber evidence="1">2.7.11.1</ecNumber>
    </recommendedName>
</protein>
<comment type="caution">
    <text evidence="10">The sequence shown here is derived from an EMBL/GenBank/DDBJ whole genome shotgun (WGS) entry which is preliminary data.</text>
</comment>
<sequence>MRGHHARQPYVAIKILSTHATQVQGKLANELNVLQRINTHLKTHSGSKHIVTLLDNFTITDHHGPHLCLVFEALGAFHGCVFNPNQKLPVPFVKSIAKQLLVALDFLHRECRIVHTGKIVVAYDAVQYKSLPMPKSSTPVTLSHPLISFSFDDLQNVNGMPPNCEIQLTDFGTATTVDGFHADVIQPNALRAPEVILGNDWNTSADIWNLGCLLFEFLTGNWLFSPQSGPTWSAEGYHLAHMPVITGDEFDLEYIRKGKYFDKYFMPEGLLRLRVRTRQNLAAALDTYHVLDGVDKPLCVDFLKSMLRLKPSDRASAAELLEHAWITS</sequence>
<dbReference type="SMART" id="SM00220">
    <property type="entry name" value="S_TKc"/>
    <property type="match status" value="1"/>
</dbReference>
<dbReference type="GO" id="GO:0000245">
    <property type="term" value="P:spliceosomal complex assembly"/>
    <property type="evidence" value="ECO:0007669"/>
    <property type="project" value="TreeGrafter"/>
</dbReference>
<dbReference type="InterPro" id="IPR000719">
    <property type="entry name" value="Prot_kinase_dom"/>
</dbReference>
<keyword evidence="4" id="KW-0547">Nucleotide-binding</keyword>
<dbReference type="EC" id="2.7.11.1" evidence="1"/>
<dbReference type="GO" id="GO:0004674">
    <property type="term" value="F:protein serine/threonine kinase activity"/>
    <property type="evidence" value="ECO:0007669"/>
    <property type="project" value="UniProtKB-KW"/>
</dbReference>
<dbReference type="PANTHER" id="PTHR47634">
    <property type="entry name" value="PROTEIN KINASE DOMAIN-CONTAINING PROTEIN-RELATED"/>
    <property type="match status" value="1"/>
</dbReference>
<evidence type="ECO:0000313" key="10">
    <source>
        <dbReference type="EMBL" id="PPQ80621.1"/>
    </source>
</evidence>
<dbReference type="OrthoDB" id="5979581at2759"/>
<dbReference type="PROSITE" id="PS50011">
    <property type="entry name" value="PROTEIN_KINASE_DOM"/>
    <property type="match status" value="1"/>
</dbReference>
<dbReference type="EMBL" id="NHYD01003319">
    <property type="protein sequence ID" value="PPQ80621.1"/>
    <property type="molecule type" value="Genomic_DNA"/>
</dbReference>
<dbReference type="GO" id="GO:0005524">
    <property type="term" value="F:ATP binding"/>
    <property type="evidence" value="ECO:0007669"/>
    <property type="project" value="UniProtKB-KW"/>
</dbReference>
<dbReference type="STRING" id="93625.A0A409WQ57"/>
<keyword evidence="5" id="KW-0418">Kinase</keyword>
<dbReference type="GO" id="GO:0050684">
    <property type="term" value="P:regulation of mRNA processing"/>
    <property type="evidence" value="ECO:0007669"/>
    <property type="project" value="TreeGrafter"/>
</dbReference>
<keyword evidence="6" id="KW-0067">ATP-binding</keyword>
<evidence type="ECO:0000256" key="1">
    <source>
        <dbReference type="ARBA" id="ARBA00012513"/>
    </source>
</evidence>
<feature type="domain" description="Protein kinase" evidence="9">
    <location>
        <begin position="1"/>
        <end position="326"/>
    </location>
</feature>
<dbReference type="Gene3D" id="1.10.510.10">
    <property type="entry name" value="Transferase(Phosphotransferase) domain 1"/>
    <property type="match status" value="1"/>
</dbReference>
<evidence type="ECO:0000256" key="2">
    <source>
        <dbReference type="ARBA" id="ARBA00022527"/>
    </source>
</evidence>
<dbReference type="SUPFAM" id="SSF56112">
    <property type="entry name" value="Protein kinase-like (PK-like)"/>
    <property type="match status" value="1"/>
</dbReference>
<evidence type="ECO:0000256" key="8">
    <source>
        <dbReference type="ARBA" id="ARBA00048679"/>
    </source>
</evidence>
<evidence type="ECO:0000256" key="6">
    <source>
        <dbReference type="ARBA" id="ARBA00022840"/>
    </source>
</evidence>
<dbReference type="InterPro" id="IPR011009">
    <property type="entry name" value="Kinase-like_dom_sf"/>
</dbReference>
<dbReference type="GO" id="GO:0005634">
    <property type="term" value="C:nucleus"/>
    <property type="evidence" value="ECO:0007669"/>
    <property type="project" value="TreeGrafter"/>
</dbReference>
<evidence type="ECO:0000256" key="5">
    <source>
        <dbReference type="ARBA" id="ARBA00022777"/>
    </source>
</evidence>
<evidence type="ECO:0000313" key="11">
    <source>
        <dbReference type="Proteomes" id="UP000283269"/>
    </source>
</evidence>
<gene>
    <name evidence="10" type="ORF">CVT25_001650</name>
</gene>
<accession>A0A409WQ57</accession>
<proteinExistence type="predicted"/>
<keyword evidence="11" id="KW-1185">Reference proteome</keyword>
<dbReference type="GO" id="GO:0005737">
    <property type="term" value="C:cytoplasm"/>
    <property type="evidence" value="ECO:0007669"/>
    <property type="project" value="TreeGrafter"/>
</dbReference>
<dbReference type="InParanoid" id="A0A409WQ57"/>
<dbReference type="InterPro" id="IPR051334">
    <property type="entry name" value="SRPK"/>
</dbReference>
<comment type="catalytic activity">
    <reaction evidence="7">
        <text>L-threonyl-[protein] + ATP = O-phospho-L-threonyl-[protein] + ADP + H(+)</text>
        <dbReference type="Rhea" id="RHEA:46608"/>
        <dbReference type="Rhea" id="RHEA-COMP:11060"/>
        <dbReference type="Rhea" id="RHEA-COMP:11605"/>
        <dbReference type="ChEBI" id="CHEBI:15378"/>
        <dbReference type="ChEBI" id="CHEBI:30013"/>
        <dbReference type="ChEBI" id="CHEBI:30616"/>
        <dbReference type="ChEBI" id="CHEBI:61977"/>
        <dbReference type="ChEBI" id="CHEBI:456216"/>
        <dbReference type="EC" id="2.7.11.1"/>
    </reaction>
</comment>